<dbReference type="Proteomes" id="UP000266841">
    <property type="component" value="Unassembled WGS sequence"/>
</dbReference>
<evidence type="ECO:0000256" key="1">
    <source>
        <dbReference type="SAM" id="MobiDB-lite"/>
    </source>
</evidence>
<sequence length="431" mass="51216">MNDEEKRRRQKERRKEQQRKRRKAIKHDDPDKARAIQHADTERRREKRKLLKRENPDKARAIQQADTERRRKERKLQKELQEKNKKLLDAVANGEKNAAIAEAENGVARTHPGFPWEMCPAFDQRNVDDDECISVSAELDLDKGDDDETVPVMHAETNKNSETRHRGRELRRQSWALLKSDNHKKALKLRTRYGISPPTVKELGKELMRLSWAKLKSEDRKKTRKLRKRWKRNDHDGYYSRVWLYSSRRGPGFLVGLPGGTSYRVNDDFNPRLRKKYGRLRKVKMTEMEVTPAGAYYGERFFGYPPADIPRDSRLGDRVRVLIVSDPYRTQKRLMHLVATKKRKNFAKLGPREVFERWKVREAERIRHWNQAKKRSKRLKPHLDGFGSGDTELRKQRDTVPMRMCVSTVEYQCYDETRYMVSPQEISKLHY</sequence>
<feature type="region of interest" description="Disordered" evidence="1">
    <location>
        <begin position="1"/>
        <end position="81"/>
    </location>
</feature>
<dbReference type="EMBL" id="AGNL01040280">
    <property type="protein sequence ID" value="EJK52190.1"/>
    <property type="molecule type" value="Genomic_DNA"/>
</dbReference>
<comment type="caution">
    <text evidence="2">The sequence shown here is derived from an EMBL/GenBank/DDBJ whole genome shotgun (WGS) entry which is preliminary data.</text>
</comment>
<gene>
    <name evidence="2" type="ORF">THAOC_28568</name>
</gene>
<dbReference type="AlphaFoldDB" id="K0RG56"/>
<protein>
    <submittedName>
        <fullName evidence="2">Uncharacterized protein</fullName>
    </submittedName>
</protein>
<name>K0RG56_THAOC</name>
<proteinExistence type="predicted"/>
<keyword evidence="3" id="KW-1185">Reference proteome</keyword>
<reference evidence="2 3" key="1">
    <citation type="journal article" date="2012" name="Genome Biol.">
        <title>Genome and low-iron response of an oceanic diatom adapted to chronic iron limitation.</title>
        <authorList>
            <person name="Lommer M."/>
            <person name="Specht M."/>
            <person name="Roy A.S."/>
            <person name="Kraemer L."/>
            <person name="Andreson R."/>
            <person name="Gutowska M.A."/>
            <person name="Wolf J."/>
            <person name="Bergner S.V."/>
            <person name="Schilhabel M.B."/>
            <person name="Klostermeier U.C."/>
            <person name="Beiko R.G."/>
            <person name="Rosenstiel P."/>
            <person name="Hippler M."/>
            <person name="Laroche J."/>
        </authorList>
    </citation>
    <scope>NUCLEOTIDE SEQUENCE [LARGE SCALE GENOMIC DNA]</scope>
    <source>
        <strain evidence="2 3">CCMP1005</strain>
    </source>
</reference>
<evidence type="ECO:0000313" key="2">
    <source>
        <dbReference type="EMBL" id="EJK52190.1"/>
    </source>
</evidence>
<accession>K0RG56</accession>
<feature type="compositionally biased region" description="Basic and acidic residues" evidence="1">
    <location>
        <begin position="52"/>
        <end position="81"/>
    </location>
</feature>
<evidence type="ECO:0000313" key="3">
    <source>
        <dbReference type="Proteomes" id="UP000266841"/>
    </source>
</evidence>
<organism evidence="2 3">
    <name type="scientific">Thalassiosira oceanica</name>
    <name type="common">Marine diatom</name>
    <dbReference type="NCBI Taxonomy" id="159749"/>
    <lineage>
        <taxon>Eukaryota</taxon>
        <taxon>Sar</taxon>
        <taxon>Stramenopiles</taxon>
        <taxon>Ochrophyta</taxon>
        <taxon>Bacillariophyta</taxon>
        <taxon>Coscinodiscophyceae</taxon>
        <taxon>Thalassiosirophycidae</taxon>
        <taxon>Thalassiosirales</taxon>
        <taxon>Thalassiosiraceae</taxon>
        <taxon>Thalassiosira</taxon>
    </lineage>
</organism>
<feature type="compositionally biased region" description="Basic residues" evidence="1">
    <location>
        <begin position="8"/>
        <end position="25"/>
    </location>
</feature>
<feature type="compositionally biased region" description="Basic and acidic residues" evidence="1">
    <location>
        <begin position="26"/>
        <end position="44"/>
    </location>
</feature>